<comment type="caution">
    <text evidence="1">The sequence shown here is derived from an EMBL/GenBank/DDBJ whole genome shotgun (WGS) entry which is preliminary data.</text>
</comment>
<dbReference type="RefSeq" id="WP_182498657.1">
    <property type="nucleotide sequence ID" value="NZ_BMKM01000007.1"/>
</dbReference>
<dbReference type="SUPFAM" id="SSF56935">
    <property type="entry name" value="Porins"/>
    <property type="match status" value="1"/>
</dbReference>
<proteinExistence type="predicted"/>
<evidence type="ECO:0000313" key="1">
    <source>
        <dbReference type="EMBL" id="GGE27719.1"/>
    </source>
</evidence>
<gene>
    <name evidence="1" type="ORF">GCM10011516_26710</name>
</gene>
<keyword evidence="2" id="KW-1185">Reference proteome</keyword>
<dbReference type="InterPro" id="IPR011486">
    <property type="entry name" value="BBP2"/>
</dbReference>
<organism evidence="1 2">
    <name type="scientific">Sphingobacterium cellulitidis</name>
    <dbReference type="NCBI Taxonomy" id="1768011"/>
    <lineage>
        <taxon>Bacteria</taxon>
        <taxon>Pseudomonadati</taxon>
        <taxon>Bacteroidota</taxon>
        <taxon>Sphingobacteriia</taxon>
        <taxon>Sphingobacteriales</taxon>
        <taxon>Sphingobacteriaceae</taxon>
        <taxon>Sphingobacterium</taxon>
    </lineage>
</organism>
<dbReference type="Pfam" id="PF07642">
    <property type="entry name" value="BBP2"/>
    <property type="match status" value="1"/>
</dbReference>
<sequence length="359" mass="39941">MLNKILCSASIFLGLGTVDAQETTDSLKSNLTISGYIESYYTLDLNKPEDHKRPAFIYSHNRSNELSVNLAMIKAAYEGDRVRSNLAIAVGSYMNANYSAEEGVWKNVYEANVGYKLSANHNVWIDAGVLPSHIGGESAIGIDNISLTRSIAAENSPYFETGARLSYTTDDSKLYLAAVALNGWQRIQLPNTSTGPSFGHQIQYKPIESVLLNSSSYVGDEGKDSLRFFHDLYVQVAVNSKMNILANWDYGVQKQPLISETYKWWNAGIQANYALSSKVKINARLEYFNDKDGVVFGRFDDKGTTILGYSAGFDVDLYKGLIWRTEVRNLDASENIFANHQAEYKGNTTTVSTALGWRF</sequence>
<name>A0A8H9G190_9SPHI</name>
<dbReference type="AlphaFoldDB" id="A0A8H9G190"/>
<evidence type="ECO:0000313" key="2">
    <source>
        <dbReference type="Proteomes" id="UP000614460"/>
    </source>
</evidence>
<protein>
    <recommendedName>
        <fullName evidence="3">Beta-barrel porin-2, OmpL-like. bbp2</fullName>
    </recommendedName>
</protein>
<reference evidence="1" key="2">
    <citation type="submission" date="2020-09" db="EMBL/GenBank/DDBJ databases">
        <authorList>
            <person name="Sun Q."/>
            <person name="Zhou Y."/>
        </authorList>
    </citation>
    <scope>NUCLEOTIDE SEQUENCE</scope>
    <source>
        <strain evidence="1">CGMCC 1.15966</strain>
    </source>
</reference>
<accession>A0A8H9G190</accession>
<reference evidence="1" key="1">
    <citation type="journal article" date="2014" name="Int. J. Syst. Evol. Microbiol.">
        <title>Complete genome sequence of Corynebacterium casei LMG S-19264T (=DSM 44701T), isolated from a smear-ripened cheese.</title>
        <authorList>
            <consortium name="US DOE Joint Genome Institute (JGI-PGF)"/>
            <person name="Walter F."/>
            <person name="Albersmeier A."/>
            <person name="Kalinowski J."/>
            <person name="Ruckert C."/>
        </authorList>
    </citation>
    <scope>NUCLEOTIDE SEQUENCE</scope>
    <source>
        <strain evidence="1">CGMCC 1.15966</strain>
    </source>
</reference>
<evidence type="ECO:0008006" key="3">
    <source>
        <dbReference type="Google" id="ProtNLM"/>
    </source>
</evidence>
<dbReference type="EMBL" id="BMKM01000007">
    <property type="protein sequence ID" value="GGE27719.1"/>
    <property type="molecule type" value="Genomic_DNA"/>
</dbReference>
<dbReference type="Proteomes" id="UP000614460">
    <property type="component" value="Unassembled WGS sequence"/>
</dbReference>